<dbReference type="eggNOG" id="KOG0039">
    <property type="taxonomic scope" value="Eukaryota"/>
</dbReference>
<dbReference type="InterPro" id="IPR017927">
    <property type="entry name" value="FAD-bd_FR_type"/>
</dbReference>
<name>H2Y784_CIOSA</name>
<feature type="region of interest" description="Disordered" evidence="6">
    <location>
        <begin position="485"/>
        <end position="517"/>
    </location>
</feature>
<sequence length="782" mass="88710">MRLWNYIVNDGLRLFIWVSWLSTNVVLFYLTFMYYYNGLQFYYLHQMLGYGLCISRASAACINLNSSFLLFPMCRGVVTFLRGLPRGMGRQTRRLLDRGRSFHILCGYLICVLAGVHCAAHAYNIVYFSKHYNPRYKDLNVAKYSNQNPLFLLGTSLSGLTGLLLVVCLIVISSFASRPIRRKNHNRFWKSHHVFIIFYLLLLIHAMDGVIKYQTNINEHKPGCFVITNQPNETIVVPEPEPEPGLSGKPDMVSAPEPVFPEPFPKPEMNAMPSKVNGCIIRAILNSPHQMAMPEPEPHPHVGAADRQNETRIWLSGSWVEVMECVQPPPKFSSCPQEAWWWLCAPLIIYVIERIGRHVRSSRLVTTIVGVIEHPCDVIELRLYRKGFVAKPGQCIWVRCPAISTVENHPFSLTSVPCKADPTFGIHVKVLGDWTGDLREIATREVEPVVQVAPVERVPSKVQLESNRLDEMTQLVVDDVIRPPRHSLQRHNPPISEVQLLNGPDVTQHSDRSTTGCDLSIAPSTWSLYDNCPGESPSDHRNSEVPSSTVSESENIRVVLNTDSDIETQTSENRKTTLSNQNRTLRNIQSSESVKFRSFPNIPVLCVEGPTGGAMEDVFKYKVALCVAGGIGVTPFASVLNALLNDEEEFCRMKLNRLYLVWVCKDARSFAWFASLLLRVQEKLWMRNRPDFLTVRLHITASNLSESLNSTTLQSTLRHCHIYHGRPDLELVFNEVKTATRQQRLTVGVFSCGPRPLISAVKTHCLETKWDKVRFIFNKEAF</sequence>
<dbReference type="InterPro" id="IPR013130">
    <property type="entry name" value="Fe3_Rdtase_TM_dom"/>
</dbReference>
<dbReference type="InterPro" id="IPR050369">
    <property type="entry name" value="RBOH/FRE"/>
</dbReference>
<dbReference type="PANTHER" id="PTHR11972:SF153">
    <property type="entry name" value="SUPEROXIDE-GENERATING NADPH OXIDASE HEAVY CHAIN SUBUNIT A"/>
    <property type="match status" value="1"/>
</dbReference>
<evidence type="ECO:0000313" key="9">
    <source>
        <dbReference type="Ensembl" id="ENSCSAVP00000001182.1"/>
    </source>
</evidence>
<protein>
    <recommendedName>
        <fullName evidence="8">FAD-binding FR-type domain-containing protein</fullName>
    </recommendedName>
</protein>
<feature type="transmembrane region" description="Helical" evidence="7">
    <location>
        <begin position="102"/>
        <end position="129"/>
    </location>
</feature>
<keyword evidence="2 7" id="KW-0812">Transmembrane</keyword>
<dbReference type="OMA" id="WVEVMEC"/>
<feature type="transmembrane region" description="Helical" evidence="7">
    <location>
        <begin position="12"/>
        <end position="37"/>
    </location>
</feature>
<dbReference type="InterPro" id="IPR013121">
    <property type="entry name" value="Fe_red_NAD-bd_6"/>
</dbReference>
<dbReference type="AlphaFoldDB" id="H2Y784"/>
<dbReference type="SUPFAM" id="SSF63380">
    <property type="entry name" value="Riboflavin synthase domain-like"/>
    <property type="match status" value="1"/>
</dbReference>
<dbReference type="Gene3D" id="3.40.50.80">
    <property type="entry name" value="Nucleotide-binding domain of ferredoxin-NADP reductase (FNR) module"/>
    <property type="match status" value="1"/>
</dbReference>
<dbReference type="InterPro" id="IPR017938">
    <property type="entry name" value="Riboflavin_synthase-like_b-brl"/>
</dbReference>
<keyword evidence="10" id="KW-1185">Reference proteome</keyword>
<dbReference type="PANTHER" id="PTHR11972">
    <property type="entry name" value="NADPH OXIDASE"/>
    <property type="match status" value="1"/>
</dbReference>
<organism evidence="9 10">
    <name type="scientific">Ciona savignyi</name>
    <name type="common">Pacific transparent sea squirt</name>
    <dbReference type="NCBI Taxonomy" id="51511"/>
    <lineage>
        <taxon>Eukaryota</taxon>
        <taxon>Metazoa</taxon>
        <taxon>Chordata</taxon>
        <taxon>Tunicata</taxon>
        <taxon>Ascidiacea</taxon>
        <taxon>Phlebobranchia</taxon>
        <taxon>Cionidae</taxon>
        <taxon>Ciona</taxon>
    </lineage>
</organism>
<evidence type="ECO:0000256" key="4">
    <source>
        <dbReference type="ARBA" id="ARBA00023002"/>
    </source>
</evidence>
<feature type="compositionally biased region" description="Low complexity" evidence="6">
    <location>
        <begin position="544"/>
        <end position="553"/>
    </location>
</feature>
<keyword evidence="4" id="KW-0560">Oxidoreductase</keyword>
<reference evidence="9" key="2">
    <citation type="submission" date="2025-08" db="UniProtKB">
        <authorList>
            <consortium name="Ensembl"/>
        </authorList>
    </citation>
    <scope>IDENTIFICATION</scope>
</reference>
<evidence type="ECO:0000259" key="8">
    <source>
        <dbReference type="PROSITE" id="PS51384"/>
    </source>
</evidence>
<dbReference type="Ensembl" id="ENSCSAVT00000001195.1">
    <property type="protein sequence ID" value="ENSCSAVP00000001182.1"/>
    <property type="gene ID" value="ENSCSAVG00000000664.1"/>
</dbReference>
<dbReference type="Pfam" id="PF08030">
    <property type="entry name" value="NAD_binding_6"/>
    <property type="match status" value="1"/>
</dbReference>
<dbReference type="InterPro" id="IPR039261">
    <property type="entry name" value="FNR_nucleotide-bd"/>
</dbReference>
<dbReference type="CDD" id="cd06186">
    <property type="entry name" value="NOX_Duox_like_FAD_NADP"/>
    <property type="match status" value="1"/>
</dbReference>
<dbReference type="SUPFAM" id="SSF52343">
    <property type="entry name" value="Ferredoxin reductase-like, C-terminal NADP-linked domain"/>
    <property type="match status" value="1"/>
</dbReference>
<evidence type="ECO:0000256" key="7">
    <source>
        <dbReference type="SAM" id="Phobius"/>
    </source>
</evidence>
<evidence type="ECO:0000256" key="1">
    <source>
        <dbReference type="ARBA" id="ARBA00004141"/>
    </source>
</evidence>
<accession>H2Y784</accession>
<dbReference type="STRING" id="51511.ENSCSAVP00000001182"/>
<feature type="transmembrane region" description="Helical" evidence="7">
    <location>
        <begin position="193"/>
        <end position="211"/>
    </location>
</feature>
<dbReference type="PROSITE" id="PS51384">
    <property type="entry name" value="FAD_FR"/>
    <property type="match status" value="1"/>
</dbReference>
<dbReference type="GeneTree" id="ENSGT00940000159621"/>
<reference evidence="10" key="1">
    <citation type="submission" date="2003-08" db="EMBL/GenBank/DDBJ databases">
        <authorList>
            <person name="Birren B."/>
            <person name="Nusbaum C."/>
            <person name="Abebe A."/>
            <person name="Abouelleil A."/>
            <person name="Adekoya E."/>
            <person name="Ait-zahra M."/>
            <person name="Allen N."/>
            <person name="Allen T."/>
            <person name="An P."/>
            <person name="Anderson M."/>
            <person name="Anderson S."/>
            <person name="Arachchi H."/>
            <person name="Armbruster J."/>
            <person name="Bachantsang P."/>
            <person name="Baldwin J."/>
            <person name="Barry A."/>
            <person name="Bayul T."/>
            <person name="Blitshsteyn B."/>
            <person name="Bloom T."/>
            <person name="Blye J."/>
            <person name="Boguslavskiy L."/>
            <person name="Borowsky M."/>
            <person name="Boukhgalter B."/>
            <person name="Brunache A."/>
            <person name="Butler J."/>
            <person name="Calixte N."/>
            <person name="Calvo S."/>
            <person name="Camarata J."/>
            <person name="Campo K."/>
            <person name="Chang J."/>
            <person name="Cheshatsang Y."/>
            <person name="Citroen M."/>
            <person name="Collymore A."/>
            <person name="Considine T."/>
            <person name="Cook A."/>
            <person name="Cooke P."/>
            <person name="Corum B."/>
            <person name="Cuomo C."/>
            <person name="David R."/>
            <person name="Dawoe T."/>
            <person name="Degray S."/>
            <person name="Dodge S."/>
            <person name="Dooley K."/>
            <person name="Dorje P."/>
            <person name="Dorjee K."/>
            <person name="Dorris L."/>
            <person name="Duffey N."/>
            <person name="Dupes A."/>
            <person name="Elkins T."/>
            <person name="Engels R."/>
            <person name="Erickson J."/>
            <person name="Farina A."/>
            <person name="Faro S."/>
            <person name="Ferreira P."/>
            <person name="Fischer H."/>
            <person name="Fitzgerald M."/>
            <person name="Foley K."/>
            <person name="Gage D."/>
            <person name="Galagan J."/>
            <person name="Gearin G."/>
            <person name="Gnerre S."/>
            <person name="Gnirke A."/>
            <person name="Goyette A."/>
            <person name="Graham J."/>
            <person name="Grandbois E."/>
            <person name="Gyaltsen K."/>
            <person name="Hafez N."/>
            <person name="Hagopian D."/>
            <person name="Hagos B."/>
            <person name="Hall J."/>
            <person name="Hatcher B."/>
            <person name="Heller A."/>
            <person name="Higgins H."/>
            <person name="Honan T."/>
            <person name="Horn A."/>
            <person name="Houde N."/>
            <person name="Hughes L."/>
            <person name="Hulme W."/>
            <person name="Husby E."/>
            <person name="Iliev I."/>
            <person name="Jaffe D."/>
            <person name="Jones C."/>
            <person name="Kamal M."/>
            <person name="Kamat A."/>
            <person name="Kamvysselis M."/>
            <person name="Karlsson E."/>
            <person name="Kells C."/>
            <person name="Kieu A."/>
            <person name="Kisner P."/>
            <person name="Kodira C."/>
            <person name="Kulbokas E."/>
            <person name="Labutti K."/>
            <person name="Lama D."/>
            <person name="Landers T."/>
            <person name="Leger J."/>
            <person name="Levine S."/>
            <person name="Lewis D."/>
            <person name="Lewis T."/>
            <person name="Lindblad-toh K."/>
            <person name="Liu X."/>
            <person name="Lokyitsang T."/>
            <person name="Lokyitsang Y."/>
            <person name="Lucien O."/>
            <person name="Lui A."/>
            <person name="Ma L.J."/>
            <person name="Mabbitt R."/>
            <person name="Macdonald J."/>
            <person name="Maclean C."/>
            <person name="Major J."/>
            <person name="Manning J."/>
            <person name="Marabella R."/>
            <person name="Maru K."/>
            <person name="Matthews C."/>
            <person name="Mauceli E."/>
            <person name="Mccarthy M."/>
            <person name="Mcdonough S."/>
            <person name="Mcghee T."/>
            <person name="Meldrim J."/>
            <person name="Meneus L."/>
            <person name="Mesirov J."/>
            <person name="Mihalev A."/>
            <person name="Mihova T."/>
            <person name="Mikkelsen T."/>
            <person name="Mlenga V."/>
            <person name="Moru K."/>
            <person name="Mozes J."/>
            <person name="Mulrain L."/>
            <person name="Munson G."/>
            <person name="Naylor J."/>
            <person name="Newes C."/>
            <person name="Nguyen C."/>
            <person name="Nguyen N."/>
            <person name="Nguyen T."/>
            <person name="Nicol R."/>
            <person name="Nielsen C."/>
            <person name="Nizzari M."/>
            <person name="Norbu C."/>
            <person name="Norbu N."/>
            <person name="O'donnell P."/>
            <person name="Okoawo O."/>
            <person name="O'leary S."/>
            <person name="Omotosho B."/>
            <person name="O'neill K."/>
            <person name="Osman S."/>
            <person name="Parker S."/>
            <person name="Perrin D."/>
            <person name="Phunkhang P."/>
            <person name="Piqani B."/>
            <person name="Purcell S."/>
            <person name="Rachupka T."/>
            <person name="Ramasamy U."/>
            <person name="Rameau R."/>
            <person name="Ray V."/>
            <person name="Raymond C."/>
            <person name="Retta R."/>
            <person name="Richardson S."/>
            <person name="Rise C."/>
            <person name="Rodriguez J."/>
            <person name="Rogers J."/>
            <person name="Rogov P."/>
            <person name="Rutman M."/>
            <person name="Schupbach R."/>
            <person name="Seaman C."/>
            <person name="Settipalli S."/>
            <person name="Sharpe T."/>
            <person name="Sheridan J."/>
            <person name="Sherpa N."/>
            <person name="Shi J."/>
            <person name="Smirnov S."/>
            <person name="Smith C."/>
            <person name="Sougnez C."/>
            <person name="Spencer B."/>
            <person name="Stalker J."/>
            <person name="Stange-thomann N."/>
            <person name="Stavropoulos S."/>
            <person name="Stetson K."/>
            <person name="Stone C."/>
            <person name="Stone S."/>
            <person name="Stubbs M."/>
            <person name="Talamas J."/>
            <person name="Tchuinga P."/>
            <person name="Tenzing P."/>
            <person name="Tesfaye S."/>
            <person name="Theodore J."/>
            <person name="Thoulutsang Y."/>
            <person name="Topham K."/>
            <person name="Towey S."/>
            <person name="Tsamla T."/>
            <person name="Tsomo N."/>
            <person name="Vallee D."/>
            <person name="Vassiliev H."/>
            <person name="Venkataraman V."/>
            <person name="Vinson J."/>
            <person name="Vo A."/>
            <person name="Wade C."/>
            <person name="Wang S."/>
            <person name="Wangchuk T."/>
            <person name="Wangdi T."/>
            <person name="Whittaker C."/>
            <person name="Wilkinson J."/>
            <person name="Wu Y."/>
            <person name="Wyman D."/>
            <person name="Yadav S."/>
            <person name="Yang S."/>
            <person name="Yang X."/>
            <person name="Yeager S."/>
            <person name="Yee E."/>
            <person name="Young G."/>
            <person name="Zainoun J."/>
            <person name="Zembeck L."/>
            <person name="Zimmer A."/>
            <person name="Zody M."/>
            <person name="Lander E."/>
        </authorList>
    </citation>
    <scope>NUCLEOTIDE SEQUENCE [LARGE SCALE GENOMIC DNA]</scope>
</reference>
<evidence type="ECO:0000256" key="2">
    <source>
        <dbReference type="ARBA" id="ARBA00022692"/>
    </source>
</evidence>
<dbReference type="InParanoid" id="H2Y784"/>
<dbReference type="GO" id="GO:0043020">
    <property type="term" value="C:NADPH oxidase complex"/>
    <property type="evidence" value="ECO:0007669"/>
    <property type="project" value="TreeGrafter"/>
</dbReference>
<dbReference type="GO" id="GO:0006952">
    <property type="term" value="P:defense response"/>
    <property type="evidence" value="ECO:0007669"/>
    <property type="project" value="TreeGrafter"/>
</dbReference>
<dbReference type="GO" id="GO:0016175">
    <property type="term" value="F:superoxide-generating NAD(P)H oxidase activity"/>
    <property type="evidence" value="ECO:0007669"/>
    <property type="project" value="TreeGrafter"/>
</dbReference>
<feature type="transmembrane region" description="Helical" evidence="7">
    <location>
        <begin position="149"/>
        <end position="172"/>
    </location>
</feature>
<dbReference type="Pfam" id="PF08022">
    <property type="entry name" value="FAD_binding_8"/>
    <property type="match status" value="1"/>
</dbReference>
<feature type="domain" description="FAD-binding FR-type" evidence="8">
    <location>
        <begin position="361"/>
        <end position="470"/>
    </location>
</feature>
<evidence type="ECO:0000313" key="10">
    <source>
        <dbReference type="Proteomes" id="UP000007875"/>
    </source>
</evidence>
<evidence type="ECO:0000256" key="3">
    <source>
        <dbReference type="ARBA" id="ARBA00022989"/>
    </source>
</evidence>
<proteinExistence type="predicted"/>
<feature type="region of interest" description="Disordered" evidence="6">
    <location>
        <begin position="530"/>
        <end position="554"/>
    </location>
</feature>
<dbReference type="Proteomes" id="UP000007875">
    <property type="component" value="Unassembled WGS sequence"/>
</dbReference>
<reference evidence="9" key="3">
    <citation type="submission" date="2025-09" db="UniProtKB">
        <authorList>
            <consortium name="Ensembl"/>
        </authorList>
    </citation>
    <scope>IDENTIFICATION</scope>
</reference>
<dbReference type="HOGENOM" id="CLU_005646_3_1_1"/>
<keyword evidence="3 7" id="KW-1133">Transmembrane helix</keyword>
<dbReference type="Pfam" id="PF01794">
    <property type="entry name" value="Ferric_reduct"/>
    <property type="match status" value="1"/>
</dbReference>
<dbReference type="InterPro" id="IPR013112">
    <property type="entry name" value="FAD-bd_8"/>
</dbReference>
<evidence type="ECO:0000256" key="6">
    <source>
        <dbReference type="SAM" id="MobiDB-lite"/>
    </source>
</evidence>
<comment type="subcellular location">
    <subcellularLocation>
        <location evidence="1">Membrane</location>
        <topology evidence="1">Multi-pass membrane protein</topology>
    </subcellularLocation>
</comment>
<dbReference type="GO" id="GO:0042554">
    <property type="term" value="P:superoxide anion generation"/>
    <property type="evidence" value="ECO:0007669"/>
    <property type="project" value="TreeGrafter"/>
</dbReference>
<keyword evidence="5 7" id="KW-0472">Membrane</keyword>
<evidence type="ECO:0000256" key="5">
    <source>
        <dbReference type="ARBA" id="ARBA00023136"/>
    </source>
</evidence>
<dbReference type="FunFam" id="3.40.50.80:FF:000091">
    <property type="entry name" value="NADPH oxidase 4"/>
    <property type="match status" value="1"/>
</dbReference>